<reference evidence="3" key="3">
    <citation type="submission" date="2021-05" db="UniProtKB">
        <authorList>
            <consortium name="EnsemblPlants"/>
        </authorList>
    </citation>
    <scope>IDENTIFICATION</scope>
    <source>
        <strain evidence="3">cv. B73</strain>
    </source>
</reference>
<dbReference type="Proteomes" id="UP000007305">
    <property type="component" value="Chromosome 6"/>
</dbReference>
<protein>
    <submittedName>
        <fullName evidence="3">Uncharacterized protein</fullName>
    </submittedName>
</protein>
<name>A0A804PZD3_MAIZE</name>
<dbReference type="AlphaFoldDB" id="A0A804PZD3"/>
<feature type="chain" id="PRO_5033052404" evidence="2">
    <location>
        <begin position="26"/>
        <end position="287"/>
    </location>
</feature>
<evidence type="ECO:0000256" key="2">
    <source>
        <dbReference type="SAM" id="SignalP"/>
    </source>
</evidence>
<reference evidence="3" key="2">
    <citation type="submission" date="2019-07" db="EMBL/GenBank/DDBJ databases">
        <authorList>
            <person name="Seetharam A."/>
            <person name="Woodhouse M."/>
            <person name="Cannon E."/>
        </authorList>
    </citation>
    <scope>NUCLEOTIDE SEQUENCE [LARGE SCALE GENOMIC DNA]</scope>
    <source>
        <strain evidence="3">cv. B73</strain>
    </source>
</reference>
<feature type="compositionally biased region" description="Polar residues" evidence="1">
    <location>
        <begin position="232"/>
        <end position="242"/>
    </location>
</feature>
<evidence type="ECO:0000313" key="4">
    <source>
        <dbReference type="Proteomes" id="UP000007305"/>
    </source>
</evidence>
<keyword evidence="2" id="KW-0732">Signal</keyword>
<reference evidence="4" key="1">
    <citation type="journal article" date="2009" name="Science">
        <title>The B73 maize genome: complexity, diversity, and dynamics.</title>
        <authorList>
            <person name="Schnable P.S."/>
            <person name="Ware D."/>
            <person name="Fulton R.S."/>
            <person name="Stein J.C."/>
            <person name="Wei F."/>
            <person name="Pasternak S."/>
            <person name="Liang C."/>
            <person name="Zhang J."/>
            <person name="Fulton L."/>
            <person name="Graves T.A."/>
            <person name="Minx P."/>
            <person name="Reily A.D."/>
            <person name="Courtney L."/>
            <person name="Kruchowski S.S."/>
            <person name="Tomlinson C."/>
            <person name="Strong C."/>
            <person name="Delehaunty K."/>
            <person name="Fronick C."/>
            <person name="Courtney B."/>
            <person name="Rock S.M."/>
            <person name="Belter E."/>
            <person name="Du F."/>
            <person name="Kim K."/>
            <person name="Abbott R.M."/>
            <person name="Cotton M."/>
            <person name="Levy A."/>
            <person name="Marchetto P."/>
            <person name="Ochoa K."/>
            <person name="Jackson S.M."/>
            <person name="Gillam B."/>
            <person name="Chen W."/>
            <person name="Yan L."/>
            <person name="Higginbotham J."/>
            <person name="Cardenas M."/>
            <person name="Waligorski J."/>
            <person name="Applebaum E."/>
            <person name="Phelps L."/>
            <person name="Falcone J."/>
            <person name="Kanchi K."/>
            <person name="Thane T."/>
            <person name="Scimone A."/>
            <person name="Thane N."/>
            <person name="Henke J."/>
            <person name="Wang T."/>
            <person name="Ruppert J."/>
            <person name="Shah N."/>
            <person name="Rotter K."/>
            <person name="Hodges J."/>
            <person name="Ingenthron E."/>
            <person name="Cordes M."/>
            <person name="Kohlberg S."/>
            <person name="Sgro J."/>
            <person name="Delgado B."/>
            <person name="Mead K."/>
            <person name="Chinwalla A."/>
            <person name="Leonard S."/>
            <person name="Crouse K."/>
            <person name="Collura K."/>
            <person name="Kudrna D."/>
            <person name="Currie J."/>
            <person name="He R."/>
            <person name="Angelova A."/>
            <person name="Rajasekar S."/>
            <person name="Mueller T."/>
            <person name="Lomeli R."/>
            <person name="Scara G."/>
            <person name="Ko A."/>
            <person name="Delaney K."/>
            <person name="Wissotski M."/>
            <person name="Lopez G."/>
            <person name="Campos D."/>
            <person name="Braidotti M."/>
            <person name="Ashley E."/>
            <person name="Golser W."/>
            <person name="Kim H."/>
            <person name="Lee S."/>
            <person name="Lin J."/>
            <person name="Dujmic Z."/>
            <person name="Kim W."/>
            <person name="Talag J."/>
            <person name="Zuccolo A."/>
            <person name="Fan C."/>
            <person name="Sebastian A."/>
            <person name="Kramer M."/>
            <person name="Spiegel L."/>
            <person name="Nascimento L."/>
            <person name="Zutavern T."/>
            <person name="Miller B."/>
            <person name="Ambroise C."/>
            <person name="Muller S."/>
            <person name="Spooner W."/>
            <person name="Narechania A."/>
            <person name="Ren L."/>
            <person name="Wei S."/>
            <person name="Kumari S."/>
            <person name="Faga B."/>
            <person name="Levy M.J."/>
            <person name="McMahan L."/>
            <person name="Van Buren P."/>
            <person name="Vaughn M.W."/>
            <person name="Ying K."/>
            <person name="Yeh C.-T."/>
            <person name="Emrich S.J."/>
            <person name="Jia Y."/>
            <person name="Kalyanaraman A."/>
            <person name="Hsia A.-P."/>
            <person name="Barbazuk W.B."/>
            <person name="Baucom R.S."/>
            <person name="Brutnell T.P."/>
            <person name="Carpita N.C."/>
            <person name="Chaparro C."/>
            <person name="Chia J.-M."/>
            <person name="Deragon J.-M."/>
            <person name="Estill J.C."/>
            <person name="Fu Y."/>
            <person name="Jeddeloh J.A."/>
            <person name="Han Y."/>
            <person name="Lee H."/>
            <person name="Li P."/>
            <person name="Lisch D.R."/>
            <person name="Liu S."/>
            <person name="Liu Z."/>
            <person name="Nagel D.H."/>
            <person name="McCann M.C."/>
            <person name="SanMiguel P."/>
            <person name="Myers A.M."/>
            <person name="Nettleton D."/>
            <person name="Nguyen J."/>
            <person name="Penning B.W."/>
            <person name="Ponnala L."/>
            <person name="Schneider K.L."/>
            <person name="Schwartz D.C."/>
            <person name="Sharma A."/>
            <person name="Soderlund C."/>
            <person name="Springer N.M."/>
            <person name="Sun Q."/>
            <person name="Wang H."/>
            <person name="Waterman M."/>
            <person name="Westerman R."/>
            <person name="Wolfgruber T.K."/>
            <person name="Yang L."/>
            <person name="Yu Y."/>
            <person name="Zhang L."/>
            <person name="Zhou S."/>
            <person name="Zhu Q."/>
            <person name="Bennetzen J.L."/>
            <person name="Dawe R.K."/>
            <person name="Jiang J."/>
            <person name="Jiang N."/>
            <person name="Presting G.G."/>
            <person name="Wessler S.R."/>
            <person name="Aluru S."/>
            <person name="Martienssen R.A."/>
            <person name="Clifton S.W."/>
            <person name="McCombie W.R."/>
            <person name="Wing R.A."/>
            <person name="Wilson R.K."/>
        </authorList>
    </citation>
    <scope>NUCLEOTIDE SEQUENCE [LARGE SCALE GENOMIC DNA]</scope>
    <source>
        <strain evidence="4">cv. B73</strain>
    </source>
</reference>
<keyword evidence="4" id="KW-1185">Reference proteome</keyword>
<dbReference type="Gramene" id="Zm00001eb285990_T001">
    <property type="protein sequence ID" value="Zm00001eb285990_P001"/>
    <property type="gene ID" value="Zm00001eb285990"/>
</dbReference>
<proteinExistence type="predicted"/>
<sequence length="287" mass="26552">MVVALRLGHLCCAVVLALSISWCRGQGGGGGGAAGAGGAGAAGGAAGGAVVPGTQDAIQIVSQAALCFDNRQVINGCLQAMGNNVNSNGNGGSSNGSGGGGSSNSNSGSTASMCQGPCFGQMMLMMNCVNGILGNIQGYSPGLMQGVQAVFQMSCGNVGNSQQGGGASGGAAAGGAAAGGAGGTSGSSSSGGAAAAGGGANGGGASGAGGVTGSAGNAVGASGGNNMANGVTTAGGTTSPNGGSHVAVSDLDEPITSSANGPMGSRLPSMSMLRTWTCIWLLRLLWL</sequence>
<feature type="region of interest" description="Disordered" evidence="1">
    <location>
        <begin position="166"/>
        <end position="199"/>
    </location>
</feature>
<accession>A0A804PZD3</accession>
<dbReference type="FunCoup" id="A0A804PZD3">
    <property type="interactions" value="89"/>
</dbReference>
<dbReference type="PANTHER" id="PTHR34366">
    <property type="entry name" value="OS07G0289901 PROTEIN-RELATED"/>
    <property type="match status" value="1"/>
</dbReference>
<feature type="signal peptide" evidence="2">
    <location>
        <begin position="1"/>
        <end position="25"/>
    </location>
</feature>
<dbReference type="PANTHER" id="PTHR34366:SF9">
    <property type="entry name" value="OS03G0304200 PROTEIN"/>
    <property type="match status" value="1"/>
</dbReference>
<feature type="compositionally biased region" description="Gly residues" evidence="1">
    <location>
        <begin position="166"/>
        <end position="185"/>
    </location>
</feature>
<evidence type="ECO:0000313" key="3">
    <source>
        <dbReference type="EnsemblPlants" id="Zm00001eb285990_P001"/>
    </source>
</evidence>
<dbReference type="InParanoid" id="A0A804PZD3"/>
<evidence type="ECO:0000256" key="1">
    <source>
        <dbReference type="SAM" id="MobiDB-lite"/>
    </source>
</evidence>
<feature type="region of interest" description="Disordered" evidence="1">
    <location>
        <begin position="230"/>
        <end position="262"/>
    </location>
</feature>
<dbReference type="EnsemblPlants" id="Zm00001eb285990_T001">
    <property type="protein sequence ID" value="Zm00001eb285990_P001"/>
    <property type="gene ID" value="Zm00001eb285990"/>
</dbReference>
<organism evidence="3 4">
    <name type="scientific">Zea mays</name>
    <name type="common">Maize</name>
    <dbReference type="NCBI Taxonomy" id="4577"/>
    <lineage>
        <taxon>Eukaryota</taxon>
        <taxon>Viridiplantae</taxon>
        <taxon>Streptophyta</taxon>
        <taxon>Embryophyta</taxon>
        <taxon>Tracheophyta</taxon>
        <taxon>Spermatophyta</taxon>
        <taxon>Magnoliopsida</taxon>
        <taxon>Liliopsida</taxon>
        <taxon>Poales</taxon>
        <taxon>Poaceae</taxon>
        <taxon>PACMAD clade</taxon>
        <taxon>Panicoideae</taxon>
        <taxon>Andropogonodae</taxon>
        <taxon>Andropogoneae</taxon>
        <taxon>Tripsacinae</taxon>
        <taxon>Zea</taxon>
    </lineage>
</organism>